<proteinExistence type="predicted"/>
<organism evidence="2 3">
    <name type="scientific">Gigaspora rosea</name>
    <dbReference type="NCBI Taxonomy" id="44941"/>
    <lineage>
        <taxon>Eukaryota</taxon>
        <taxon>Fungi</taxon>
        <taxon>Fungi incertae sedis</taxon>
        <taxon>Mucoromycota</taxon>
        <taxon>Glomeromycotina</taxon>
        <taxon>Glomeromycetes</taxon>
        <taxon>Diversisporales</taxon>
        <taxon>Gigasporaceae</taxon>
        <taxon>Gigaspora</taxon>
    </lineage>
</organism>
<evidence type="ECO:0000313" key="2">
    <source>
        <dbReference type="EMBL" id="RIB09719.1"/>
    </source>
</evidence>
<protein>
    <submittedName>
        <fullName evidence="2">Uncharacterized protein</fullName>
    </submittedName>
</protein>
<dbReference type="Gene3D" id="1.20.5.170">
    <property type="match status" value="1"/>
</dbReference>
<name>A0A397ULS9_9GLOM</name>
<evidence type="ECO:0000256" key="1">
    <source>
        <dbReference type="SAM" id="Coils"/>
    </source>
</evidence>
<keyword evidence="3" id="KW-1185">Reference proteome</keyword>
<feature type="coiled-coil region" evidence="1">
    <location>
        <begin position="119"/>
        <end position="160"/>
    </location>
</feature>
<reference evidence="2 3" key="1">
    <citation type="submission" date="2018-06" db="EMBL/GenBank/DDBJ databases">
        <title>Comparative genomics reveals the genomic features of Rhizophagus irregularis, R. cerebriforme, R. diaphanum and Gigaspora rosea, and their symbiotic lifestyle signature.</title>
        <authorList>
            <person name="Morin E."/>
            <person name="San Clemente H."/>
            <person name="Chen E.C.H."/>
            <person name="De La Providencia I."/>
            <person name="Hainaut M."/>
            <person name="Kuo A."/>
            <person name="Kohler A."/>
            <person name="Murat C."/>
            <person name="Tang N."/>
            <person name="Roy S."/>
            <person name="Loubradou J."/>
            <person name="Henrissat B."/>
            <person name="Grigoriev I.V."/>
            <person name="Corradi N."/>
            <person name="Roux C."/>
            <person name="Martin F.M."/>
        </authorList>
    </citation>
    <scope>NUCLEOTIDE SEQUENCE [LARGE SCALE GENOMIC DNA]</scope>
    <source>
        <strain evidence="2 3">DAOM 194757</strain>
    </source>
</reference>
<dbReference type="AlphaFoldDB" id="A0A397ULS9"/>
<evidence type="ECO:0000313" key="3">
    <source>
        <dbReference type="Proteomes" id="UP000266673"/>
    </source>
</evidence>
<accession>A0A397ULS9</accession>
<dbReference type="Proteomes" id="UP000266673">
    <property type="component" value="Unassembled WGS sequence"/>
</dbReference>
<dbReference type="OrthoDB" id="2442910at2759"/>
<dbReference type="EMBL" id="QKWP01001335">
    <property type="protein sequence ID" value="RIB09719.1"/>
    <property type="molecule type" value="Genomic_DNA"/>
</dbReference>
<comment type="caution">
    <text evidence="2">The sequence shown here is derived from an EMBL/GenBank/DDBJ whole genome shotgun (WGS) entry which is preliminary data.</text>
</comment>
<gene>
    <name evidence="2" type="ORF">C2G38_2044084</name>
</gene>
<sequence length="206" mass="23356">MELLTYIKCHVSTRTSLHIAKQITEKQISLDPEFEIIGAEASGDVDFAFRMSKINSVSEELVCITEAKRFIEDIGIIQNIVQLESAFYSNKKQKNGDIGENFKDYYDYLYGIITTESKIDLLAEENSKLLAEISELRKENAEIKAENTKLKQDKEDIEARFAKPEQSDKEKTDLIAKLECDVSLIKQASVTSQSQTTLTMIITQSL</sequence>
<keyword evidence="1" id="KW-0175">Coiled coil</keyword>